<keyword evidence="2" id="KW-1185">Reference proteome</keyword>
<organism evidence="2 3">
    <name type="scientific">Heterorhabditis bacteriophora</name>
    <name type="common">Entomopathogenic nematode worm</name>
    <dbReference type="NCBI Taxonomy" id="37862"/>
    <lineage>
        <taxon>Eukaryota</taxon>
        <taxon>Metazoa</taxon>
        <taxon>Ecdysozoa</taxon>
        <taxon>Nematoda</taxon>
        <taxon>Chromadorea</taxon>
        <taxon>Rhabditida</taxon>
        <taxon>Rhabditina</taxon>
        <taxon>Rhabditomorpha</taxon>
        <taxon>Strongyloidea</taxon>
        <taxon>Heterorhabditidae</taxon>
        <taxon>Heterorhabditis</taxon>
    </lineage>
</organism>
<protein>
    <submittedName>
        <fullName evidence="3">Uncharacterized protein</fullName>
    </submittedName>
</protein>
<sequence>MIKAVPFSLLLLVIVFLSSEADLQVKRAINPFLDSMGKRAVNPFLDSIGKRNGDYRRLIYHNYNKREHQPTKKSRNGKFKILKNPRSRERATKLTILE</sequence>
<proteinExistence type="predicted"/>
<feature type="signal peptide" evidence="1">
    <location>
        <begin position="1"/>
        <end position="21"/>
    </location>
</feature>
<evidence type="ECO:0000313" key="3">
    <source>
        <dbReference type="WBParaSite" id="Hba_05969"/>
    </source>
</evidence>
<evidence type="ECO:0000256" key="1">
    <source>
        <dbReference type="SAM" id="SignalP"/>
    </source>
</evidence>
<dbReference type="Proteomes" id="UP000095283">
    <property type="component" value="Unplaced"/>
</dbReference>
<feature type="chain" id="PRO_5009310720" evidence="1">
    <location>
        <begin position="22"/>
        <end position="98"/>
    </location>
</feature>
<accession>A0A1I7WLG6</accession>
<name>A0A1I7WLG6_HETBA</name>
<reference evidence="3" key="1">
    <citation type="submission" date="2016-11" db="UniProtKB">
        <authorList>
            <consortium name="WormBaseParasite"/>
        </authorList>
    </citation>
    <scope>IDENTIFICATION</scope>
</reference>
<dbReference type="WBParaSite" id="Hba_05969">
    <property type="protein sequence ID" value="Hba_05969"/>
    <property type="gene ID" value="Hba_05969"/>
</dbReference>
<evidence type="ECO:0000313" key="2">
    <source>
        <dbReference type="Proteomes" id="UP000095283"/>
    </source>
</evidence>
<keyword evidence="1" id="KW-0732">Signal</keyword>
<dbReference type="AlphaFoldDB" id="A0A1I7WLG6"/>